<gene>
    <name evidence="1" type="ORF">BDP27DRAFT_1427117</name>
</gene>
<dbReference type="Proteomes" id="UP000772434">
    <property type="component" value="Unassembled WGS sequence"/>
</dbReference>
<dbReference type="SUPFAM" id="SSF50978">
    <property type="entry name" value="WD40 repeat-like"/>
    <property type="match status" value="1"/>
</dbReference>
<sequence length="99" mass="10852">MEDSQDSLAYHSQPLTAGREAALAIHFAFPSIQLLLVASLHNGSIQLWNHCMGVLVDCFKAHEGPARTLCRHPSRAWLVSGTDVAWPPSRLHSDDSIPP</sequence>
<proteinExistence type="predicted"/>
<accession>A0A9P5U275</accession>
<reference evidence="1" key="1">
    <citation type="submission" date="2020-11" db="EMBL/GenBank/DDBJ databases">
        <authorList>
            <consortium name="DOE Joint Genome Institute"/>
            <person name="Ahrendt S."/>
            <person name="Riley R."/>
            <person name="Andreopoulos W."/>
            <person name="Labutti K."/>
            <person name="Pangilinan J."/>
            <person name="Ruiz-Duenas F.J."/>
            <person name="Barrasa J.M."/>
            <person name="Sanchez-Garcia M."/>
            <person name="Camarero S."/>
            <person name="Miyauchi S."/>
            <person name="Serrano A."/>
            <person name="Linde D."/>
            <person name="Babiker R."/>
            <person name="Drula E."/>
            <person name="Ayuso-Fernandez I."/>
            <person name="Pacheco R."/>
            <person name="Padilla G."/>
            <person name="Ferreira P."/>
            <person name="Barriuso J."/>
            <person name="Kellner H."/>
            <person name="Castanera R."/>
            <person name="Alfaro M."/>
            <person name="Ramirez L."/>
            <person name="Pisabarro A.G."/>
            <person name="Kuo A."/>
            <person name="Tritt A."/>
            <person name="Lipzen A."/>
            <person name="He G."/>
            <person name="Yan M."/>
            <person name="Ng V."/>
            <person name="Cullen D."/>
            <person name="Martin F."/>
            <person name="Rosso M.-N."/>
            <person name="Henrissat B."/>
            <person name="Hibbett D."/>
            <person name="Martinez A.T."/>
            <person name="Grigoriev I.V."/>
        </authorList>
    </citation>
    <scope>NUCLEOTIDE SEQUENCE</scope>
    <source>
        <strain evidence="1">AH 40177</strain>
    </source>
</reference>
<comment type="caution">
    <text evidence="1">The sequence shown here is derived from an EMBL/GenBank/DDBJ whole genome shotgun (WGS) entry which is preliminary data.</text>
</comment>
<dbReference type="AlphaFoldDB" id="A0A9P5U275"/>
<keyword evidence="2" id="KW-1185">Reference proteome</keyword>
<dbReference type="OrthoDB" id="10261470at2759"/>
<dbReference type="EMBL" id="JADNRY010000151">
    <property type="protein sequence ID" value="KAF9063227.1"/>
    <property type="molecule type" value="Genomic_DNA"/>
</dbReference>
<evidence type="ECO:0000313" key="1">
    <source>
        <dbReference type="EMBL" id="KAF9063227.1"/>
    </source>
</evidence>
<protein>
    <submittedName>
        <fullName evidence="1">Uncharacterized protein</fullName>
    </submittedName>
</protein>
<dbReference type="InterPro" id="IPR036322">
    <property type="entry name" value="WD40_repeat_dom_sf"/>
</dbReference>
<evidence type="ECO:0000313" key="2">
    <source>
        <dbReference type="Proteomes" id="UP000772434"/>
    </source>
</evidence>
<organism evidence="1 2">
    <name type="scientific">Rhodocollybia butyracea</name>
    <dbReference type="NCBI Taxonomy" id="206335"/>
    <lineage>
        <taxon>Eukaryota</taxon>
        <taxon>Fungi</taxon>
        <taxon>Dikarya</taxon>
        <taxon>Basidiomycota</taxon>
        <taxon>Agaricomycotina</taxon>
        <taxon>Agaricomycetes</taxon>
        <taxon>Agaricomycetidae</taxon>
        <taxon>Agaricales</taxon>
        <taxon>Marasmiineae</taxon>
        <taxon>Omphalotaceae</taxon>
        <taxon>Rhodocollybia</taxon>
    </lineage>
</organism>
<dbReference type="InterPro" id="IPR015943">
    <property type="entry name" value="WD40/YVTN_repeat-like_dom_sf"/>
</dbReference>
<dbReference type="Gene3D" id="2.130.10.10">
    <property type="entry name" value="YVTN repeat-like/Quinoprotein amine dehydrogenase"/>
    <property type="match status" value="1"/>
</dbReference>
<name>A0A9P5U275_9AGAR</name>